<dbReference type="PIRSF" id="PIRSF000530">
    <property type="entry name" value="Galactokinase"/>
    <property type="match status" value="1"/>
</dbReference>
<keyword evidence="6" id="KW-0547">Nucleotide-binding</keyword>
<evidence type="ECO:0000259" key="15">
    <source>
        <dbReference type="Pfam" id="PF08544"/>
    </source>
</evidence>
<feature type="domain" description="GHMP kinase N-terminal" evidence="14">
    <location>
        <begin position="118"/>
        <end position="210"/>
    </location>
</feature>
<dbReference type="GO" id="GO:0006012">
    <property type="term" value="P:galactose metabolic process"/>
    <property type="evidence" value="ECO:0007669"/>
    <property type="project" value="UniProtKB-KW"/>
</dbReference>
<dbReference type="InterPro" id="IPR013750">
    <property type="entry name" value="GHMP_kinase_C_dom"/>
</dbReference>
<dbReference type="InterPro" id="IPR014721">
    <property type="entry name" value="Ribsml_uS5_D2-typ_fold_subgr"/>
</dbReference>
<dbReference type="GO" id="GO:0005829">
    <property type="term" value="C:cytosol"/>
    <property type="evidence" value="ECO:0007669"/>
    <property type="project" value="TreeGrafter"/>
</dbReference>
<comment type="similarity">
    <text evidence="2">Belongs to the GHMP kinase family. GalK subfamily.</text>
</comment>
<evidence type="ECO:0000256" key="11">
    <source>
        <dbReference type="ARBA" id="ARBA00029590"/>
    </source>
</evidence>
<keyword evidence="7" id="KW-0418">Kinase</keyword>
<evidence type="ECO:0000313" key="18">
    <source>
        <dbReference type="Proteomes" id="UP001338582"/>
    </source>
</evidence>
<dbReference type="PROSITE" id="PS00106">
    <property type="entry name" value="GALACTOKINASE"/>
    <property type="match status" value="1"/>
</dbReference>
<dbReference type="Gene3D" id="3.30.230.10">
    <property type="match status" value="1"/>
</dbReference>
<evidence type="ECO:0000256" key="9">
    <source>
        <dbReference type="ARBA" id="ARBA00023144"/>
    </source>
</evidence>
<comment type="catalytic activity">
    <reaction evidence="12">
        <text>alpha-D-galactose + ATP = alpha-D-galactose 1-phosphate + ADP + H(+)</text>
        <dbReference type="Rhea" id="RHEA:13553"/>
        <dbReference type="ChEBI" id="CHEBI:15378"/>
        <dbReference type="ChEBI" id="CHEBI:28061"/>
        <dbReference type="ChEBI" id="CHEBI:30616"/>
        <dbReference type="ChEBI" id="CHEBI:58336"/>
        <dbReference type="ChEBI" id="CHEBI:456216"/>
        <dbReference type="EC" id="2.7.1.6"/>
    </reaction>
    <physiologicalReaction direction="left-to-right" evidence="12">
        <dbReference type="Rhea" id="RHEA:13554"/>
    </physiologicalReaction>
</comment>
<dbReference type="FunFam" id="1.20.1440.340:FF:000003">
    <property type="entry name" value="GAL1p Galactokinase"/>
    <property type="match status" value="1"/>
</dbReference>
<dbReference type="InterPro" id="IPR019741">
    <property type="entry name" value="Galactokinase_CS"/>
</dbReference>
<evidence type="ECO:0000256" key="7">
    <source>
        <dbReference type="ARBA" id="ARBA00022777"/>
    </source>
</evidence>
<dbReference type="EMBL" id="CP138895">
    <property type="protein sequence ID" value="WPK24357.1"/>
    <property type="molecule type" value="Genomic_DNA"/>
</dbReference>
<keyword evidence="5" id="KW-0808">Transferase</keyword>
<dbReference type="Pfam" id="PF00288">
    <property type="entry name" value="GHMP_kinases_N"/>
    <property type="match status" value="1"/>
</dbReference>
<name>A0AAX4H8R2_9ASCO</name>
<dbReference type="Pfam" id="PF10509">
    <property type="entry name" value="GalKase_gal_bdg"/>
    <property type="match status" value="1"/>
</dbReference>
<feature type="domain" description="Galactokinase N-terminal" evidence="16">
    <location>
        <begin position="29"/>
        <end position="76"/>
    </location>
</feature>
<evidence type="ECO:0000259" key="14">
    <source>
        <dbReference type="Pfam" id="PF00288"/>
    </source>
</evidence>
<evidence type="ECO:0000256" key="3">
    <source>
        <dbReference type="ARBA" id="ARBA00012315"/>
    </source>
</evidence>
<sequence length="508" mass="55743">MSLVPTVNDLSFYSDEKRHLARYQTLSKSFARRYGSEPQFFARAPGRVNLIGEHIDYCHFPVLPMAIEVDVVAAVAECAGTTINISNTDETFAEEHIQIPQDGSTVSIDLSTALWGNYFKCGLIVAHKFIRESNPQHKLKAFNALFDGTVPTGGGLSSSAAFCIAATLACLKVNGVNEISKSDLTRITVVCEHYVGLSNGGMDQSASVNGEDSKVLLISFKPKLEATPFKLPATQPETVFLISNSLIVANKTETAPTNYNLRVVEVAIAADIIAKKFSLKAAHDSNLGTATLRGVLDSYSTQILGQTVWDGKNPEVGVERLQTMLDLIEIIYTEEEKNGISTKQAADLLGLSISDFTKKYLSKFEVRYNTLNVYRRSKHVYGDALRVMQTLRIANDFDGDSEKFLRNLGSLMDESQVSTRENNNASTPDCDELCRLGRQNGAYGSRVTGAGFGGCIVHLTDVDKLTALREALVEQYYRKNFPNLSDNEIDEAIVISKPAIGACIYEQK</sequence>
<keyword evidence="10" id="KW-0119">Carbohydrate metabolism</keyword>
<evidence type="ECO:0000256" key="1">
    <source>
        <dbReference type="ARBA" id="ARBA00004947"/>
    </source>
</evidence>
<reference evidence="17 18" key="1">
    <citation type="submission" date="2023-10" db="EMBL/GenBank/DDBJ databases">
        <title>Draft Genome Sequence of Candida saopaulonensis from a very Premature Infant with Sepsis.</title>
        <authorList>
            <person name="Ning Y."/>
            <person name="Dai R."/>
            <person name="Xiao M."/>
            <person name="Xu Y."/>
            <person name="Yan Q."/>
            <person name="Zhang L."/>
        </authorList>
    </citation>
    <scope>NUCLEOTIDE SEQUENCE [LARGE SCALE GENOMIC DNA]</scope>
    <source>
        <strain evidence="17 18">19XY460</strain>
    </source>
</reference>
<dbReference type="FunFam" id="3.30.230.10:FF:000056">
    <property type="entry name" value="GAL1p Galactokinase"/>
    <property type="match status" value="1"/>
</dbReference>
<comment type="pathway">
    <text evidence="1">Carbohydrate metabolism; galactose metabolism.</text>
</comment>
<dbReference type="Gene3D" id="1.20.1440.340">
    <property type="match status" value="1"/>
</dbReference>
<dbReference type="SUPFAM" id="SSF55060">
    <property type="entry name" value="GHMP Kinase, C-terminal domain"/>
    <property type="match status" value="1"/>
</dbReference>
<organism evidence="17 18">
    <name type="scientific">Australozyma saopauloensis</name>
    <dbReference type="NCBI Taxonomy" id="291208"/>
    <lineage>
        <taxon>Eukaryota</taxon>
        <taxon>Fungi</taxon>
        <taxon>Dikarya</taxon>
        <taxon>Ascomycota</taxon>
        <taxon>Saccharomycotina</taxon>
        <taxon>Pichiomycetes</taxon>
        <taxon>Metschnikowiaceae</taxon>
        <taxon>Australozyma</taxon>
    </lineage>
</organism>
<evidence type="ECO:0000256" key="13">
    <source>
        <dbReference type="ARBA" id="ARBA00055546"/>
    </source>
</evidence>
<dbReference type="PROSITE" id="PS00627">
    <property type="entry name" value="GHMP_KINASES_ATP"/>
    <property type="match status" value="1"/>
</dbReference>
<accession>A0AAX4H8R2</accession>
<dbReference type="KEGG" id="asau:88172693"/>
<evidence type="ECO:0000256" key="5">
    <source>
        <dbReference type="ARBA" id="ARBA00022679"/>
    </source>
</evidence>
<dbReference type="InterPro" id="IPR006206">
    <property type="entry name" value="Mevalonate/galactokinase"/>
</dbReference>
<evidence type="ECO:0000256" key="8">
    <source>
        <dbReference type="ARBA" id="ARBA00022840"/>
    </source>
</evidence>
<feature type="domain" description="GHMP kinase C-terminal" evidence="15">
    <location>
        <begin position="405"/>
        <end position="477"/>
    </location>
</feature>
<dbReference type="InterPro" id="IPR019539">
    <property type="entry name" value="GalKase_N"/>
</dbReference>
<evidence type="ECO:0000259" key="16">
    <source>
        <dbReference type="Pfam" id="PF10509"/>
    </source>
</evidence>
<evidence type="ECO:0000256" key="4">
    <source>
        <dbReference type="ARBA" id="ARBA00019487"/>
    </source>
</evidence>
<proteinExistence type="inferred from homology"/>
<dbReference type="PANTHER" id="PTHR10457">
    <property type="entry name" value="MEVALONATE KINASE/GALACTOKINASE"/>
    <property type="match status" value="1"/>
</dbReference>
<dbReference type="Pfam" id="PF08544">
    <property type="entry name" value="GHMP_kinases_C"/>
    <property type="match status" value="1"/>
</dbReference>
<dbReference type="InterPro" id="IPR000705">
    <property type="entry name" value="Galactokinase"/>
</dbReference>
<dbReference type="RefSeq" id="XP_062876740.1">
    <property type="nucleotide sequence ID" value="XM_063020670.1"/>
</dbReference>
<dbReference type="GO" id="GO:0000411">
    <property type="term" value="P:positive regulation of transcription by galactose"/>
    <property type="evidence" value="ECO:0007669"/>
    <property type="project" value="UniProtKB-ARBA"/>
</dbReference>
<dbReference type="EC" id="2.7.1.6" evidence="3"/>
<dbReference type="GO" id="GO:0004335">
    <property type="term" value="F:galactokinase activity"/>
    <property type="evidence" value="ECO:0007669"/>
    <property type="project" value="UniProtKB-EC"/>
</dbReference>
<protein>
    <recommendedName>
        <fullName evidence="4">Galactokinase</fullName>
        <ecNumber evidence="3">2.7.1.6</ecNumber>
    </recommendedName>
    <alternativeName>
        <fullName evidence="11">Galactose kinase</fullName>
    </alternativeName>
</protein>
<dbReference type="InterPro" id="IPR036554">
    <property type="entry name" value="GHMP_kinase_C_sf"/>
</dbReference>
<dbReference type="AlphaFoldDB" id="A0AAX4H8R2"/>
<comment type="function">
    <text evidence="13">Galactokinase is a key enzyme in the galactose metabolism where it catalyzes the conversion of alpha-D-galactose to galactose 1-phosphate. Can also induce the transcription of the gal genes in response to the organism being challenged with galactose as the sole source of carbon.</text>
</comment>
<dbReference type="InterPro" id="IPR006203">
    <property type="entry name" value="GHMP_knse_ATP-bd_CS"/>
</dbReference>
<evidence type="ECO:0000256" key="6">
    <source>
        <dbReference type="ARBA" id="ARBA00022741"/>
    </source>
</evidence>
<dbReference type="PANTHER" id="PTHR10457:SF7">
    <property type="entry name" value="GALACTOKINASE-RELATED"/>
    <property type="match status" value="1"/>
</dbReference>
<dbReference type="NCBIfam" id="TIGR00131">
    <property type="entry name" value="gal_kin"/>
    <property type="match status" value="1"/>
</dbReference>
<dbReference type="Gene3D" id="3.30.70.3170">
    <property type="match status" value="1"/>
</dbReference>
<dbReference type="InterPro" id="IPR020568">
    <property type="entry name" value="Ribosomal_Su5_D2-typ_SF"/>
</dbReference>
<dbReference type="SUPFAM" id="SSF54211">
    <property type="entry name" value="Ribosomal protein S5 domain 2-like"/>
    <property type="match status" value="1"/>
</dbReference>
<keyword evidence="18" id="KW-1185">Reference proteome</keyword>
<dbReference type="Proteomes" id="UP001338582">
    <property type="component" value="Chromosome 2"/>
</dbReference>
<evidence type="ECO:0000313" key="17">
    <source>
        <dbReference type="EMBL" id="WPK24357.1"/>
    </source>
</evidence>
<keyword evidence="9" id="KW-0299">Galactose metabolism</keyword>
<dbReference type="GO" id="GO:0005524">
    <property type="term" value="F:ATP binding"/>
    <property type="evidence" value="ECO:0007669"/>
    <property type="project" value="UniProtKB-KW"/>
</dbReference>
<dbReference type="PRINTS" id="PR00959">
    <property type="entry name" value="MEVGALKINASE"/>
</dbReference>
<dbReference type="PRINTS" id="PR00473">
    <property type="entry name" value="GALCTOKINASE"/>
</dbReference>
<dbReference type="GeneID" id="88172693"/>
<dbReference type="InterPro" id="IPR006204">
    <property type="entry name" value="GHMP_kinase_N_dom"/>
</dbReference>
<evidence type="ECO:0000256" key="10">
    <source>
        <dbReference type="ARBA" id="ARBA00023277"/>
    </source>
</evidence>
<keyword evidence="8" id="KW-0067">ATP-binding</keyword>
<evidence type="ECO:0000256" key="2">
    <source>
        <dbReference type="ARBA" id="ARBA00006566"/>
    </source>
</evidence>
<gene>
    <name evidence="17" type="ORF">PUMCH_001628</name>
</gene>
<evidence type="ECO:0000256" key="12">
    <source>
        <dbReference type="ARBA" id="ARBA00049538"/>
    </source>
</evidence>